<dbReference type="KEGG" id="gms:SOIL9_63470"/>
<proteinExistence type="predicted"/>
<evidence type="ECO:0000313" key="1">
    <source>
        <dbReference type="EMBL" id="VTR91367.1"/>
    </source>
</evidence>
<dbReference type="AlphaFoldDB" id="A0A6P2CRY4"/>
<sequence length="256" mass="29229">MTEKTFWRTENDPHELLSALFPPRSEGSVVHQTRQCRHYLHECARRQWNRLPGVCREIVALGEIFAEDTDKEIRLRALVAPIAEQLMNSAGEPGDLAEAARCLRSAGEEDAPGGVRSRLAPGDRFDGWIAPAEPVSETEWRGLAALVYLPFVQYTPPFRWVPRRLHSIDLLREIYYNPYTPIPFKPEWRTSNVLTLAEGMYDSRNFGAMPIFADALQDAGCTEKAILDHCRHAPITTHVRGCWVLDRVRDRTLDHE</sequence>
<accession>A0A6P2CRY4</accession>
<name>A0A6P2CRY4_9BACT</name>
<evidence type="ECO:0000313" key="2">
    <source>
        <dbReference type="Proteomes" id="UP000464178"/>
    </source>
</evidence>
<dbReference type="EMBL" id="LR593886">
    <property type="protein sequence ID" value="VTR91367.1"/>
    <property type="molecule type" value="Genomic_DNA"/>
</dbReference>
<dbReference type="RefSeq" id="WP_232069523.1">
    <property type="nucleotide sequence ID" value="NZ_LR593886.1"/>
</dbReference>
<organism evidence="1 2">
    <name type="scientific">Gemmata massiliana</name>
    <dbReference type="NCBI Taxonomy" id="1210884"/>
    <lineage>
        <taxon>Bacteria</taxon>
        <taxon>Pseudomonadati</taxon>
        <taxon>Planctomycetota</taxon>
        <taxon>Planctomycetia</taxon>
        <taxon>Gemmatales</taxon>
        <taxon>Gemmataceae</taxon>
        <taxon>Gemmata</taxon>
    </lineage>
</organism>
<dbReference type="Proteomes" id="UP000464178">
    <property type="component" value="Chromosome"/>
</dbReference>
<keyword evidence="2" id="KW-1185">Reference proteome</keyword>
<gene>
    <name evidence="1" type="ORF">SOIL9_63470</name>
</gene>
<protein>
    <submittedName>
        <fullName evidence="1">Uncharacterized protein</fullName>
    </submittedName>
</protein>
<reference evidence="1 2" key="1">
    <citation type="submission" date="2019-05" db="EMBL/GenBank/DDBJ databases">
        <authorList>
            <consortium name="Science for Life Laboratories"/>
        </authorList>
    </citation>
    <scope>NUCLEOTIDE SEQUENCE [LARGE SCALE GENOMIC DNA]</scope>
    <source>
        <strain evidence="1">Soil9</strain>
    </source>
</reference>